<organism evidence="2 3">
    <name type="scientific">Eufriesea mexicana</name>
    <dbReference type="NCBI Taxonomy" id="516756"/>
    <lineage>
        <taxon>Eukaryota</taxon>
        <taxon>Metazoa</taxon>
        <taxon>Ecdysozoa</taxon>
        <taxon>Arthropoda</taxon>
        <taxon>Hexapoda</taxon>
        <taxon>Insecta</taxon>
        <taxon>Pterygota</taxon>
        <taxon>Neoptera</taxon>
        <taxon>Endopterygota</taxon>
        <taxon>Hymenoptera</taxon>
        <taxon>Apocrita</taxon>
        <taxon>Aculeata</taxon>
        <taxon>Apoidea</taxon>
        <taxon>Anthophila</taxon>
        <taxon>Apidae</taxon>
        <taxon>Eufriesea</taxon>
    </lineage>
</organism>
<dbReference type="AlphaFoldDB" id="A0A310S8U2"/>
<evidence type="ECO:0000256" key="1">
    <source>
        <dbReference type="SAM" id="MobiDB-lite"/>
    </source>
</evidence>
<reference evidence="2 3" key="1">
    <citation type="submission" date="2015-07" db="EMBL/GenBank/DDBJ databases">
        <title>The genome of Eufriesea mexicana.</title>
        <authorList>
            <person name="Pan H."/>
            <person name="Kapheim K."/>
        </authorList>
    </citation>
    <scope>NUCLEOTIDE SEQUENCE [LARGE SCALE GENOMIC DNA]</scope>
    <source>
        <strain evidence="2">0111107269</strain>
        <tissue evidence="2">Whole body</tissue>
    </source>
</reference>
<gene>
    <name evidence="2" type="ORF">WN48_10783</name>
</gene>
<dbReference type="EMBL" id="KQ768496">
    <property type="protein sequence ID" value="OAD53108.1"/>
    <property type="molecule type" value="Genomic_DNA"/>
</dbReference>
<dbReference type="Proteomes" id="UP000250275">
    <property type="component" value="Unassembled WGS sequence"/>
</dbReference>
<feature type="compositionally biased region" description="Polar residues" evidence="1">
    <location>
        <begin position="116"/>
        <end position="130"/>
    </location>
</feature>
<proteinExistence type="predicted"/>
<sequence length="228" mass="24508">MCGGPDAENGRLASREEPVSLKRRVLQSPEVRQGPGVDAAEASLLVGVGAGEVPSAGSGDALESNTRELYIKLAGGEVSLDEPGNSSGSVSVREESQLRRKRGSQHPFRGKPSPTLLANSSLRLPPSSNTAGVNLRVSNHQLEDHTLTIILKDHEEEALACLRHLQSVLRKTDSHVTVSFEGSSRKRVDKEQRTRPIGEGALIRAFPGNPVARRCLHTLCTFGLANRD</sequence>
<feature type="region of interest" description="Disordered" evidence="1">
    <location>
        <begin position="78"/>
        <end position="130"/>
    </location>
</feature>
<keyword evidence="3" id="KW-1185">Reference proteome</keyword>
<protein>
    <submittedName>
        <fullName evidence="2">Uncharacterized protein</fullName>
    </submittedName>
</protein>
<evidence type="ECO:0000313" key="2">
    <source>
        <dbReference type="EMBL" id="OAD53108.1"/>
    </source>
</evidence>
<feature type="region of interest" description="Disordered" evidence="1">
    <location>
        <begin position="1"/>
        <end position="37"/>
    </location>
</feature>
<name>A0A310S8U2_9HYME</name>
<accession>A0A310S8U2</accession>
<evidence type="ECO:0000313" key="3">
    <source>
        <dbReference type="Proteomes" id="UP000250275"/>
    </source>
</evidence>